<dbReference type="PROSITE" id="PS51781">
    <property type="entry name" value="SH3B"/>
    <property type="match status" value="2"/>
</dbReference>
<feature type="region of interest" description="Disordered" evidence="3">
    <location>
        <begin position="141"/>
        <end position="167"/>
    </location>
</feature>
<feature type="transmembrane region" description="Helical" evidence="4">
    <location>
        <begin position="47"/>
        <end position="68"/>
    </location>
</feature>
<dbReference type="Gene3D" id="3.30.457.10">
    <property type="entry name" value="Copper amine oxidase-like, N-terminal domain"/>
    <property type="match status" value="1"/>
</dbReference>
<name>A0A072NMJ0_SCHAZ</name>
<dbReference type="InterPro" id="IPR002508">
    <property type="entry name" value="MurNAc-LAA_cat"/>
</dbReference>
<dbReference type="CDD" id="cd02696">
    <property type="entry name" value="MurNAc-LAA"/>
    <property type="match status" value="1"/>
</dbReference>
<dbReference type="PATRIC" id="fig|1348973.3.peg.1680"/>
<keyword evidence="1 6" id="KW-0378">Hydrolase</keyword>
<feature type="domain" description="SH3b" evidence="5">
    <location>
        <begin position="73"/>
        <end position="136"/>
    </location>
</feature>
<dbReference type="Pfam" id="PF08239">
    <property type="entry name" value="SH3_3"/>
    <property type="match status" value="3"/>
</dbReference>
<evidence type="ECO:0000256" key="1">
    <source>
        <dbReference type="ARBA" id="ARBA00022801"/>
    </source>
</evidence>
<feature type="domain" description="SH3b" evidence="5">
    <location>
        <begin position="380"/>
        <end position="446"/>
    </location>
</feature>
<dbReference type="Pfam" id="PF01520">
    <property type="entry name" value="Amidase_3"/>
    <property type="match status" value="1"/>
</dbReference>
<keyword evidence="4" id="KW-1133">Transmembrane helix</keyword>
<dbReference type="EC" id="3.5.1.28" evidence="6"/>
<dbReference type="SUPFAM" id="SSF50044">
    <property type="entry name" value="SH3-domain"/>
    <property type="match status" value="1"/>
</dbReference>
<dbReference type="InterPro" id="IPR003646">
    <property type="entry name" value="SH3-like_bac-type"/>
</dbReference>
<dbReference type="PANTHER" id="PTHR30404:SF0">
    <property type="entry name" value="N-ACETYLMURAMOYL-L-ALANINE AMIDASE AMIC"/>
    <property type="match status" value="1"/>
</dbReference>
<feature type="transmembrane region" description="Helical" evidence="4">
    <location>
        <begin position="6"/>
        <end position="26"/>
    </location>
</feature>
<dbReference type="Gene3D" id="2.30.30.40">
    <property type="entry name" value="SH3 Domains"/>
    <property type="match status" value="3"/>
</dbReference>
<dbReference type="InterPro" id="IPR036582">
    <property type="entry name" value="Mao_N_sf"/>
</dbReference>
<comment type="caution">
    <text evidence="6">The sequence shown here is derived from an EMBL/GenBank/DDBJ whole genome shotgun (WGS) entry which is preliminary data.</text>
</comment>
<dbReference type="SUPFAM" id="SSF55383">
    <property type="entry name" value="Copper amine oxidase, domain N"/>
    <property type="match status" value="1"/>
</dbReference>
<dbReference type="GO" id="GO:0030288">
    <property type="term" value="C:outer membrane-bounded periplasmic space"/>
    <property type="evidence" value="ECO:0007669"/>
    <property type="project" value="TreeGrafter"/>
</dbReference>
<dbReference type="PANTHER" id="PTHR30404">
    <property type="entry name" value="N-ACETYLMURAMOYL-L-ALANINE AMIDASE"/>
    <property type="match status" value="1"/>
</dbReference>
<proteinExistence type="predicted"/>
<dbReference type="GO" id="GO:0008745">
    <property type="term" value="F:N-acetylmuramoyl-L-alanine amidase activity"/>
    <property type="evidence" value="ECO:0007669"/>
    <property type="project" value="UniProtKB-EC"/>
</dbReference>
<protein>
    <submittedName>
        <fullName evidence="6">N-acetylmuramoyl-L-alanine amidase</fullName>
        <ecNumber evidence="6">3.5.1.28</ecNumber>
    </submittedName>
</protein>
<evidence type="ECO:0000256" key="3">
    <source>
        <dbReference type="SAM" id="MobiDB-lite"/>
    </source>
</evidence>
<feature type="region of interest" description="Disordered" evidence="3">
    <location>
        <begin position="284"/>
        <end position="303"/>
    </location>
</feature>
<evidence type="ECO:0000256" key="2">
    <source>
        <dbReference type="ARBA" id="ARBA00023316"/>
    </source>
</evidence>
<dbReference type="SMART" id="SM00287">
    <property type="entry name" value="SH3b"/>
    <property type="match status" value="3"/>
</dbReference>
<dbReference type="SUPFAM" id="SSF53187">
    <property type="entry name" value="Zn-dependent exopeptidases"/>
    <property type="match status" value="1"/>
</dbReference>
<dbReference type="InterPro" id="IPR012854">
    <property type="entry name" value="Cu_amine_oxidase-like_N"/>
</dbReference>
<feature type="compositionally biased region" description="Low complexity" evidence="3">
    <location>
        <begin position="150"/>
        <end position="167"/>
    </location>
</feature>
<keyword evidence="2" id="KW-0961">Cell wall biogenesis/degradation</keyword>
<dbReference type="AlphaFoldDB" id="A0A072NMJ0"/>
<dbReference type="Gene3D" id="3.40.630.40">
    <property type="entry name" value="Zn-dependent exopeptidases"/>
    <property type="match status" value="1"/>
</dbReference>
<sequence>MTKSGHLSQIVVIWLIYLDILLLNYYSCYSKTRIEGGFDRLMVKRSPISFVIWTFLILLAFIAIPHTLASANETGQVIMKDGNLNVRSEPSTNGDIVGKLQNGDEVQIIKRTGEWLKISSKSVEGYVHSDYIKVQTTTNKTSTIDKDKTTGTTKPTNATKTPNTSSSSKKISVYVNGELLNLPIEPPIIDGRVLVPFRGIGETLGITVKWLEKTKQVEAIDAETKVVFTINKTKVMVNDEALAINPAPTIVKNYTVLPLRFFAESYGANVQWNEKERKVIIEQKTATEEREESSSSNSNKEEPVIEDVVRTTTTAIIDDEEGAAVYKEPSTNSKQLGELAQGDSIKIYDKPEAKNLDTSMWLEIEYKNDLGYIEAKSIRPQKEVIKGKVNATSLNIRESADANSPILGAYSKGQEIIVFKIEGQWAQVKYNGQWGYVHANYLTMQVNKQPFTALAQPEIETYDGNRAWLKWSKVGSVTTSNKLLSNGVEITASASQIEEWTGNHPAINRIEYSGSKIRIYFNPGYHFVVRHSTNDVKVTLLNSGLAGKRIVVDAGHGDHDPGAKGPTGLQEKAVNLAVALKLADLLRGAGAEVTLTRSNDTFLSLAERVKVAHNNDADAFVSVHSDSFKETSQGSTTFYHSGKNPSWQQSKQLSDIAIKKITSQLGTVNRGSQDKSLHVIRETEIPAILVEMAFLSNPNEEALLKSDEFRQKAAQAIYDSFVEFYK</sequence>
<keyword evidence="4" id="KW-0812">Transmembrane</keyword>
<evidence type="ECO:0000313" key="7">
    <source>
        <dbReference type="Proteomes" id="UP000027936"/>
    </source>
</evidence>
<dbReference type="EMBL" id="JJRY01000005">
    <property type="protein sequence ID" value="KEF38904.1"/>
    <property type="molecule type" value="Genomic_DNA"/>
</dbReference>
<dbReference type="GO" id="GO:0071555">
    <property type="term" value="P:cell wall organization"/>
    <property type="evidence" value="ECO:0007669"/>
    <property type="project" value="UniProtKB-KW"/>
</dbReference>
<dbReference type="GO" id="GO:0009253">
    <property type="term" value="P:peptidoglycan catabolic process"/>
    <property type="evidence" value="ECO:0007669"/>
    <property type="project" value="InterPro"/>
</dbReference>
<organism evidence="6 7">
    <name type="scientific">Schinkia azotoformans MEV2011</name>
    <dbReference type="NCBI Taxonomy" id="1348973"/>
    <lineage>
        <taxon>Bacteria</taxon>
        <taxon>Bacillati</taxon>
        <taxon>Bacillota</taxon>
        <taxon>Bacilli</taxon>
        <taxon>Bacillales</taxon>
        <taxon>Bacillaceae</taxon>
        <taxon>Calidifontibacillus/Schinkia group</taxon>
        <taxon>Schinkia</taxon>
    </lineage>
</organism>
<dbReference type="Proteomes" id="UP000027936">
    <property type="component" value="Unassembled WGS sequence"/>
</dbReference>
<keyword evidence="4" id="KW-0472">Membrane</keyword>
<gene>
    <name evidence="6" type="ORF">M670_01720</name>
</gene>
<evidence type="ECO:0000256" key="4">
    <source>
        <dbReference type="SAM" id="Phobius"/>
    </source>
</evidence>
<evidence type="ECO:0000259" key="5">
    <source>
        <dbReference type="PROSITE" id="PS51781"/>
    </source>
</evidence>
<accession>A0A072NMJ0</accession>
<evidence type="ECO:0000313" key="6">
    <source>
        <dbReference type="EMBL" id="KEF38904.1"/>
    </source>
</evidence>
<dbReference type="SMART" id="SM00646">
    <property type="entry name" value="Ami_3"/>
    <property type="match status" value="1"/>
</dbReference>
<dbReference type="Pfam" id="PF07833">
    <property type="entry name" value="Cu_amine_oxidN1"/>
    <property type="match status" value="1"/>
</dbReference>
<dbReference type="InterPro" id="IPR050695">
    <property type="entry name" value="N-acetylmuramoyl_amidase_3"/>
</dbReference>
<reference evidence="6 7" key="1">
    <citation type="submission" date="2014-04" db="EMBL/GenBank/DDBJ databases">
        <title>Draft genome sequence of Bacillus azotoformans MEV2011, a (co-) denitrifying strain unable to grow in the presence of oxygen.</title>
        <authorList>
            <person name="Nielsen M."/>
            <person name="Schreiber L."/>
            <person name="Finster K."/>
            <person name="Schramm A."/>
        </authorList>
    </citation>
    <scope>NUCLEOTIDE SEQUENCE [LARGE SCALE GENOMIC DNA]</scope>
    <source>
        <strain evidence="6 7">MEV2011</strain>
    </source>
</reference>
<dbReference type="InterPro" id="IPR036028">
    <property type="entry name" value="SH3-like_dom_sf"/>
</dbReference>